<reference evidence="1 2" key="1">
    <citation type="submission" date="2017-03" db="EMBL/GenBank/DDBJ databases">
        <authorList>
            <person name="Afonso C.L."/>
            <person name="Miller P.J."/>
            <person name="Scott M.A."/>
            <person name="Spackman E."/>
            <person name="Goraichik I."/>
            <person name="Dimitrov K.M."/>
            <person name="Suarez D.L."/>
            <person name="Swayne D.E."/>
        </authorList>
    </citation>
    <scope>NUCLEOTIDE SEQUENCE [LARGE SCALE GENOMIC DNA]</scope>
    <source>
        <strain evidence="1 2">CECT 7680</strain>
    </source>
</reference>
<proteinExistence type="predicted"/>
<name>A0A1Y5RCE6_9RHOB</name>
<dbReference type="EMBL" id="FWFQ01000002">
    <property type="protein sequence ID" value="SLN14138.1"/>
    <property type="molecule type" value="Genomic_DNA"/>
</dbReference>
<dbReference type="RefSeq" id="WP_085866889.1">
    <property type="nucleotide sequence ID" value="NZ_FWFQ01000002.1"/>
</dbReference>
<dbReference type="AlphaFoldDB" id="A0A1Y5RCE6"/>
<organism evidence="1 2">
    <name type="scientific">Pseudoruegeria aquimaris</name>
    <dbReference type="NCBI Taxonomy" id="393663"/>
    <lineage>
        <taxon>Bacteria</taxon>
        <taxon>Pseudomonadati</taxon>
        <taxon>Pseudomonadota</taxon>
        <taxon>Alphaproteobacteria</taxon>
        <taxon>Rhodobacterales</taxon>
        <taxon>Roseobacteraceae</taxon>
        <taxon>Pseudoruegeria</taxon>
    </lineage>
</organism>
<evidence type="ECO:0000313" key="2">
    <source>
        <dbReference type="Proteomes" id="UP000193409"/>
    </source>
</evidence>
<protein>
    <submittedName>
        <fullName evidence="1">Uncharacterized protein</fullName>
    </submittedName>
</protein>
<evidence type="ECO:0000313" key="1">
    <source>
        <dbReference type="EMBL" id="SLN14138.1"/>
    </source>
</evidence>
<dbReference type="Proteomes" id="UP000193409">
    <property type="component" value="Unassembled WGS sequence"/>
</dbReference>
<accession>A0A1Y5RCE6</accession>
<sequence length="201" mass="22830">MLDSSNLKVCPKCNQGFEPRRTNQTYCSRDCQKKASRNTSQGDRSAEYRAMSDAHYSRAEDLFHMVYSAPPCERLGVMKDILEHVPHDAGLRRILCDPQLLRDVPRADGRKNIAKAANSYTQMFFGVSIKTYIREVQSGKDVEGVEVNRQVNCGPVPRIGRRLTRANVHCWHKPVQSNAAASVADYQHALQEHLLRLQHLL</sequence>
<dbReference type="OrthoDB" id="7872799at2"/>
<keyword evidence="2" id="KW-1185">Reference proteome</keyword>
<gene>
    <name evidence="1" type="ORF">PSA7680_00294</name>
</gene>